<gene>
    <name evidence="1" type="ORF">LCGC14_1109330</name>
</gene>
<accession>A0A0F9MV74</accession>
<sequence>MKAVRYQVRGSGPFPLDMLRYAEAWPDTDFDAGTIGRSLAESAAARDDDRWVVTLRGRRFCEKRWNSFMCEVREVA</sequence>
<reference evidence="1" key="1">
    <citation type="journal article" date="2015" name="Nature">
        <title>Complex archaea that bridge the gap between prokaryotes and eukaryotes.</title>
        <authorList>
            <person name="Spang A."/>
            <person name="Saw J.H."/>
            <person name="Jorgensen S.L."/>
            <person name="Zaremba-Niedzwiedzka K."/>
            <person name="Martijn J."/>
            <person name="Lind A.E."/>
            <person name="van Eijk R."/>
            <person name="Schleper C."/>
            <person name="Guy L."/>
            <person name="Ettema T.J."/>
        </authorList>
    </citation>
    <scope>NUCLEOTIDE SEQUENCE</scope>
</reference>
<protein>
    <submittedName>
        <fullName evidence="1">Uncharacterized protein</fullName>
    </submittedName>
</protein>
<evidence type="ECO:0000313" key="1">
    <source>
        <dbReference type="EMBL" id="KKN03267.1"/>
    </source>
</evidence>
<organism evidence="1">
    <name type="scientific">marine sediment metagenome</name>
    <dbReference type="NCBI Taxonomy" id="412755"/>
    <lineage>
        <taxon>unclassified sequences</taxon>
        <taxon>metagenomes</taxon>
        <taxon>ecological metagenomes</taxon>
    </lineage>
</organism>
<comment type="caution">
    <text evidence="1">The sequence shown here is derived from an EMBL/GenBank/DDBJ whole genome shotgun (WGS) entry which is preliminary data.</text>
</comment>
<dbReference type="AlphaFoldDB" id="A0A0F9MV74"/>
<name>A0A0F9MV74_9ZZZZ</name>
<proteinExistence type="predicted"/>
<dbReference type="EMBL" id="LAZR01005053">
    <property type="protein sequence ID" value="KKN03267.1"/>
    <property type="molecule type" value="Genomic_DNA"/>
</dbReference>